<dbReference type="EMBL" id="CM011679">
    <property type="protein sequence ID" value="TMS18551.1"/>
    <property type="molecule type" value="Genomic_DNA"/>
</dbReference>
<accession>A0ACD3RGC5</accession>
<evidence type="ECO:0000313" key="1">
    <source>
        <dbReference type="EMBL" id="TMS18551.1"/>
    </source>
</evidence>
<gene>
    <name evidence="1" type="ORF">E3U43_010877</name>
</gene>
<protein>
    <submittedName>
        <fullName evidence="1">Uncharacterized protein</fullName>
    </submittedName>
</protein>
<organism evidence="1 2">
    <name type="scientific">Larimichthys crocea</name>
    <name type="common">Large yellow croaker</name>
    <name type="synonym">Pseudosciaena crocea</name>
    <dbReference type="NCBI Taxonomy" id="215358"/>
    <lineage>
        <taxon>Eukaryota</taxon>
        <taxon>Metazoa</taxon>
        <taxon>Chordata</taxon>
        <taxon>Craniata</taxon>
        <taxon>Vertebrata</taxon>
        <taxon>Euteleostomi</taxon>
        <taxon>Actinopterygii</taxon>
        <taxon>Neopterygii</taxon>
        <taxon>Teleostei</taxon>
        <taxon>Neoteleostei</taxon>
        <taxon>Acanthomorphata</taxon>
        <taxon>Eupercaria</taxon>
        <taxon>Sciaenidae</taxon>
        <taxon>Larimichthys</taxon>
    </lineage>
</organism>
<dbReference type="Proteomes" id="UP000793456">
    <property type="component" value="Chromosome VI"/>
</dbReference>
<keyword evidence="2" id="KW-1185">Reference proteome</keyword>
<comment type="caution">
    <text evidence="1">The sequence shown here is derived from an EMBL/GenBank/DDBJ whole genome shotgun (WGS) entry which is preliminary data.</text>
</comment>
<sequence length="60" mass="6298">MMTSAPLRILLSFRTVQSVQWRGGDAILFVLVGGGVEKQPPAAAATPRPAERGQHSTAPA</sequence>
<reference evidence="1" key="1">
    <citation type="submission" date="2018-11" db="EMBL/GenBank/DDBJ databases">
        <title>The sequence and de novo assembly of Larimichthys crocea genome using PacBio and Hi-C technologies.</title>
        <authorList>
            <person name="Xu P."/>
            <person name="Chen B."/>
            <person name="Zhou Z."/>
            <person name="Ke Q."/>
            <person name="Wu Y."/>
            <person name="Bai H."/>
            <person name="Pu F."/>
        </authorList>
    </citation>
    <scope>NUCLEOTIDE SEQUENCE</scope>
    <source>
        <tissue evidence="1">Muscle</tissue>
    </source>
</reference>
<evidence type="ECO:0000313" key="2">
    <source>
        <dbReference type="Proteomes" id="UP000793456"/>
    </source>
</evidence>
<name>A0ACD3RGC5_LARCR</name>
<proteinExistence type="predicted"/>